<keyword evidence="4 7" id="KW-0472">Membrane</keyword>
<gene>
    <name evidence="9" type="ORF">SSP0437_LOCUS7454</name>
</gene>
<dbReference type="GO" id="GO:0019842">
    <property type="term" value="F:vitamin binding"/>
    <property type="evidence" value="ECO:0007669"/>
    <property type="project" value="TreeGrafter"/>
</dbReference>
<proteinExistence type="predicted"/>
<evidence type="ECO:0000256" key="5">
    <source>
        <dbReference type="ARBA" id="ARBA00023157"/>
    </source>
</evidence>
<name>A0A7S1VGR9_9EUKA</name>
<dbReference type="InterPro" id="IPR053935">
    <property type="entry name" value="VKGC_lumenal_dom"/>
</dbReference>
<evidence type="ECO:0000256" key="1">
    <source>
        <dbReference type="ARBA" id="ARBA00004127"/>
    </source>
</evidence>
<dbReference type="InterPro" id="IPR007782">
    <property type="entry name" value="VKG_COase"/>
</dbReference>
<keyword evidence="3 7" id="KW-1133">Transmembrane helix</keyword>
<evidence type="ECO:0000256" key="6">
    <source>
        <dbReference type="ARBA" id="ARBA00023239"/>
    </source>
</evidence>
<comment type="subcellular location">
    <subcellularLocation>
        <location evidence="1">Endomembrane system</location>
        <topology evidence="1">Multi-pass membrane protein</topology>
    </subcellularLocation>
</comment>
<dbReference type="Pfam" id="PF22777">
    <property type="entry name" value="VKGC_lumenal_dom"/>
    <property type="match status" value="1"/>
</dbReference>
<feature type="transmembrane region" description="Helical" evidence="7">
    <location>
        <begin position="45"/>
        <end position="72"/>
    </location>
</feature>
<dbReference type="PANTHER" id="PTHR12639">
    <property type="entry name" value="VITAMIN K-DEPENDENT GAMMA-CARBOXYLASE"/>
    <property type="match status" value="1"/>
</dbReference>
<dbReference type="SMART" id="SM00752">
    <property type="entry name" value="HTTM"/>
    <property type="match status" value="1"/>
</dbReference>
<evidence type="ECO:0000256" key="7">
    <source>
        <dbReference type="SAM" id="Phobius"/>
    </source>
</evidence>
<protein>
    <recommendedName>
        <fullName evidence="8">HTTM-like domain-containing protein</fullName>
    </recommendedName>
</protein>
<dbReference type="InterPro" id="IPR053934">
    <property type="entry name" value="HTTM_dom"/>
</dbReference>
<dbReference type="PANTHER" id="PTHR12639:SF7">
    <property type="entry name" value="HTTM DOMAIN-CONTAINING PROTEIN"/>
    <property type="match status" value="1"/>
</dbReference>
<dbReference type="GO" id="GO:0012505">
    <property type="term" value="C:endomembrane system"/>
    <property type="evidence" value="ECO:0007669"/>
    <property type="project" value="UniProtKB-SubCell"/>
</dbReference>
<feature type="transmembrane region" description="Helical" evidence="7">
    <location>
        <begin position="279"/>
        <end position="298"/>
    </location>
</feature>
<feature type="transmembrane region" description="Helical" evidence="7">
    <location>
        <begin position="84"/>
        <end position="104"/>
    </location>
</feature>
<sequence>MAYEVSTFMRYDYAKTYVQLVQPTFMFKYYGFEWIPRLSLEAWKIYLWTMMGLCACFTLGFFYHIAAVAYFFMFTALYLTDMTFYLNHFYLIICLCATLAVMPANRHFSLDALLFPNRVKPSMYVPRWTIDLMRFMIAVVYVHAGIAKMNEDWIRGEPLNHWVPSRCRQAPAMCDVLQHPLVPLAMSWAGLLWDTFAPVFLYAKGRLRWLGFAASTFFHISNKLVFNIGVFPWVMLVITMTFFEPDWPVTVGQALGVVSRRVRESWPEPPRPHRGAYTLRQLAVLAMMVSWGAFHTFYPLRHYMYPGDVTWNEMGHRYSWRMKLRDKAGMTKFFVTVRHSETDVETFLAPLTKLLNGRQIRKMAGRPELIHLTADYIADVVEERAGVRPEVRAVVVASVNYRQPQYMVNATVDLAAIEPWTWPNTWVVELLPRDVDPSHAMVPRNPREARSSGKNRLFEAYDHIDLAEALVAFEPYVDRAARTAADAFHGKTAT</sequence>
<evidence type="ECO:0000259" key="8">
    <source>
        <dbReference type="SMART" id="SM00752"/>
    </source>
</evidence>
<keyword evidence="2 7" id="KW-0812">Transmembrane</keyword>
<dbReference type="InterPro" id="IPR011020">
    <property type="entry name" value="HTTM-like"/>
</dbReference>
<dbReference type="GO" id="GO:0008488">
    <property type="term" value="F:gamma-glutamyl carboxylase activity"/>
    <property type="evidence" value="ECO:0007669"/>
    <property type="project" value="InterPro"/>
</dbReference>
<feature type="domain" description="HTTM-like" evidence="8">
    <location>
        <begin position="1"/>
        <end position="247"/>
    </location>
</feature>
<evidence type="ECO:0000256" key="3">
    <source>
        <dbReference type="ARBA" id="ARBA00022989"/>
    </source>
</evidence>
<dbReference type="AlphaFoldDB" id="A0A7S1VGR9"/>
<dbReference type="Pfam" id="PF05090">
    <property type="entry name" value="HTTM"/>
    <property type="match status" value="1"/>
</dbReference>
<reference evidence="9" key="1">
    <citation type="submission" date="2021-01" db="EMBL/GenBank/DDBJ databases">
        <authorList>
            <person name="Corre E."/>
            <person name="Pelletier E."/>
            <person name="Niang G."/>
            <person name="Scheremetjew M."/>
            <person name="Finn R."/>
            <person name="Kale V."/>
            <person name="Holt S."/>
            <person name="Cochrane G."/>
            <person name="Meng A."/>
            <person name="Brown T."/>
            <person name="Cohen L."/>
        </authorList>
    </citation>
    <scope>NUCLEOTIDE SEQUENCE</scope>
    <source>
        <strain evidence="9">ATCC 50979</strain>
    </source>
</reference>
<accession>A0A7S1VGR9</accession>
<evidence type="ECO:0000256" key="2">
    <source>
        <dbReference type="ARBA" id="ARBA00022692"/>
    </source>
</evidence>
<dbReference type="EMBL" id="HBGL01009597">
    <property type="protein sequence ID" value="CAD9299415.1"/>
    <property type="molecule type" value="Transcribed_RNA"/>
</dbReference>
<keyword evidence="6" id="KW-0456">Lyase</keyword>
<evidence type="ECO:0000256" key="4">
    <source>
        <dbReference type="ARBA" id="ARBA00023136"/>
    </source>
</evidence>
<evidence type="ECO:0000313" key="9">
    <source>
        <dbReference type="EMBL" id="CAD9299415.1"/>
    </source>
</evidence>
<keyword evidence="5" id="KW-1015">Disulfide bond</keyword>
<organism evidence="9">
    <name type="scientific">Sexangularia sp. CB-2014</name>
    <dbReference type="NCBI Taxonomy" id="1486929"/>
    <lineage>
        <taxon>Eukaryota</taxon>
        <taxon>Amoebozoa</taxon>
        <taxon>Tubulinea</taxon>
        <taxon>Elardia</taxon>
        <taxon>Arcellinida</taxon>
        <taxon>Arcellinida incertae sedis</taxon>
        <taxon>Sexangularia</taxon>
    </lineage>
</organism>
<feature type="transmembrane region" description="Helical" evidence="7">
    <location>
        <begin position="185"/>
        <end position="203"/>
    </location>
</feature>
<feature type="transmembrane region" description="Helical" evidence="7">
    <location>
        <begin position="224"/>
        <end position="243"/>
    </location>
</feature>
<feature type="transmembrane region" description="Helical" evidence="7">
    <location>
        <begin position="125"/>
        <end position="146"/>
    </location>
</feature>